<accession>A0ABP1G9X0</accession>
<keyword evidence="5" id="KW-0418">Kinase</keyword>
<comment type="similarity">
    <text evidence="1">Belongs to the guanylate kinase family.</text>
</comment>
<dbReference type="InterPro" id="IPR008144">
    <property type="entry name" value="Guanylate_kin-like_dom"/>
</dbReference>
<proteinExistence type="inferred from homology"/>
<dbReference type="InterPro" id="IPR020590">
    <property type="entry name" value="Guanylate_kinase_CS"/>
</dbReference>
<dbReference type="Gene3D" id="3.30.63.10">
    <property type="entry name" value="Guanylate Kinase phosphate binding domain"/>
    <property type="match status" value="1"/>
</dbReference>
<evidence type="ECO:0000256" key="3">
    <source>
        <dbReference type="ARBA" id="ARBA00022679"/>
    </source>
</evidence>
<dbReference type="PANTHER" id="PTHR23117:SF13">
    <property type="entry name" value="GUANYLATE KINASE"/>
    <property type="match status" value="1"/>
</dbReference>
<keyword evidence="9" id="KW-1185">Reference proteome</keyword>
<dbReference type="Pfam" id="PF00625">
    <property type="entry name" value="Guanylate_kin"/>
    <property type="match status" value="1"/>
</dbReference>
<name>A0ABP1G9X0_9CHLO</name>
<reference evidence="8 9" key="1">
    <citation type="submission" date="2024-06" db="EMBL/GenBank/DDBJ databases">
        <authorList>
            <person name="Kraege A."/>
            <person name="Thomma B."/>
        </authorList>
    </citation>
    <scope>NUCLEOTIDE SEQUENCE [LARGE SCALE GENOMIC DNA]</scope>
</reference>
<comment type="caution">
    <text evidence="8">The sequence shown here is derived from an EMBL/GenBank/DDBJ whole genome shotgun (WGS) entry which is preliminary data.</text>
</comment>
<keyword evidence="6" id="KW-0067">ATP-binding</keyword>
<keyword evidence="3" id="KW-0808">Transferase</keyword>
<dbReference type="EC" id="2.7.4.8" evidence="2"/>
<dbReference type="CDD" id="cd00071">
    <property type="entry name" value="GMPK"/>
    <property type="match status" value="1"/>
</dbReference>
<evidence type="ECO:0000256" key="1">
    <source>
        <dbReference type="ARBA" id="ARBA00005790"/>
    </source>
</evidence>
<evidence type="ECO:0000259" key="7">
    <source>
        <dbReference type="PROSITE" id="PS50052"/>
    </source>
</evidence>
<organism evidence="8 9">
    <name type="scientific">Coccomyxa viridis</name>
    <dbReference type="NCBI Taxonomy" id="1274662"/>
    <lineage>
        <taxon>Eukaryota</taxon>
        <taxon>Viridiplantae</taxon>
        <taxon>Chlorophyta</taxon>
        <taxon>core chlorophytes</taxon>
        <taxon>Trebouxiophyceae</taxon>
        <taxon>Trebouxiophyceae incertae sedis</taxon>
        <taxon>Coccomyxaceae</taxon>
        <taxon>Coccomyxa</taxon>
    </lineage>
</organism>
<evidence type="ECO:0000313" key="8">
    <source>
        <dbReference type="EMBL" id="CAL5228092.1"/>
    </source>
</evidence>
<dbReference type="InterPro" id="IPR008145">
    <property type="entry name" value="GK/Ca_channel_bsu"/>
</dbReference>
<dbReference type="PANTHER" id="PTHR23117">
    <property type="entry name" value="GUANYLATE KINASE-RELATED"/>
    <property type="match status" value="1"/>
</dbReference>
<feature type="domain" description="Guanylate kinase-like" evidence="7">
    <location>
        <begin position="56"/>
        <end position="236"/>
    </location>
</feature>
<keyword evidence="4" id="KW-0547">Nucleotide-binding</keyword>
<dbReference type="Gene3D" id="3.40.50.300">
    <property type="entry name" value="P-loop containing nucleotide triphosphate hydrolases"/>
    <property type="match status" value="1"/>
</dbReference>
<dbReference type="SUPFAM" id="SSF52540">
    <property type="entry name" value="P-loop containing nucleoside triphosphate hydrolases"/>
    <property type="match status" value="1"/>
</dbReference>
<sequence>MSVPSAAVRRRHDRDVHCSAASSACSETINSADVYRAVEGRLGILSTSAVIPKVEPVKLIISGPSGVGKDAIVKALQIARPDLHFVITATSRPMRPGEKHGVDYFFVSKEQFEEWIETGELCEWAMVYGEYKGIPKSQVTGALSRGTDVVFRVDIQGAQTVRRVFPDAVSLFLVAESEAALVKRLIDRKTEVLDKMLTRVETARKEMQHIGDFDYVVVNREGKLEEAVEQINNIITAEKHRSSRVRWQDADVMPQEQEAQAEMQPSLQC</sequence>
<evidence type="ECO:0000256" key="4">
    <source>
        <dbReference type="ARBA" id="ARBA00022741"/>
    </source>
</evidence>
<evidence type="ECO:0000313" key="9">
    <source>
        <dbReference type="Proteomes" id="UP001497392"/>
    </source>
</evidence>
<dbReference type="InterPro" id="IPR027417">
    <property type="entry name" value="P-loop_NTPase"/>
</dbReference>
<dbReference type="Proteomes" id="UP001497392">
    <property type="component" value="Unassembled WGS sequence"/>
</dbReference>
<evidence type="ECO:0000256" key="5">
    <source>
        <dbReference type="ARBA" id="ARBA00022777"/>
    </source>
</evidence>
<dbReference type="PROSITE" id="PS50052">
    <property type="entry name" value="GUANYLATE_KINASE_2"/>
    <property type="match status" value="1"/>
</dbReference>
<evidence type="ECO:0000256" key="2">
    <source>
        <dbReference type="ARBA" id="ARBA00012961"/>
    </source>
</evidence>
<dbReference type="EMBL" id="CAXHTA020000018">
    <property type="protein sequence ID" value="CAL5228092.1"/>
    <property type="molecule type" value="Genomic_DNA"/>
</dbReference>
<dbReference type="NCBIfam" id="TIGR03263">
    <property type="entry name" value="guanyl_kin"/>
    <property type="match status" value="1"/>
</dbReference>
<dbReference type="InterPro" id="IPR017665">
    <property type="entry name" value="Guanylate_kinase"/>
</dbReference>
<protein>
    <recommendedName>
        <fullName evidence="2">guanylate kinase</fullName>
        <ecNumber evidence="2">2.7.4.8</ecNumber>
    </recommendedName>
</protein>
<dbReference type="PROSITE" id="PS00856">
    <property type="entry name" value="GUANYLATE_KINASE_1"/>
    <property type="match status" value="1"/>
</dbReference>
<evidence type="ECO:0000256" key="6">
    <source>
        <dbReference type="ARBA" id="ARBA00022840"/>
    </source>
</evidence>
<gene>
    <name evidence="8" type="primary">g11162</name>
    <name evidence="8" type="ORF">VP750_LOCUS9998</name>
</gene>
<dbReference type="SMART" id="SM00072">
    <property type="entry name" value="GuKc"/>
    <property type="match status" value="1"/>
</dbReference>